<dbReference type="SMART" id="SM00248">
    <property type="entry name" value="ANK"/>
    <property type="match status" value="4"/>
</dbReference>
<dbReference type="FunFam" id="2.40.10.10:FF:000068">
    <property type="entry name" value="transmembrane protease serine 2"/>
    <property type="match status" value="1"/>
</dbReference>
<dbReference type="InterPro" id="IPR009003">
    <property type="entry name" value="Peptidase_S1_PA"/>
</dbReference>
<sequence>MVGGSDAPEGRFPYMVTLRTHKDEHFCGGILIHPSMVLTAAHCVDEYSGVARRNRSAHIGAHGIDDNEDHGVKTVRIDKTTIHPNYTAGHWESGYDIALLRLKEAVMGIDIPGLADPHLILHCEMMLFTLGWGYPNSSFWSLSDKLQMSTHGQVLGSRARCAINEDLQLCMKAQRPHHENTCEGDSGGPALIPDMPGRDFVIGSPRKDLIVAVTSYGPDCSHPNSIGIYTRLSAMRNWIDGIMEVDFGQSSADTSSTMPDRIPGPGSRQGACLFCWVSFRWHQSVVQGMMIFLNLTWEKVKDSKTNQETLFKVFTKETASRAGIGEDRIVIMAIKSVEGKVGLEYKVVFPKPIWPLENSPTGSRDADRFLVASSRKHFGDGYLKEYDLDENSRMRMQWFQDVDAKDAFGNLPVHRSNPDSQVWSSFSPWRAFVFVGVLLAVARVGYFCAMALPTWWPVLKSPICLMERRPELESVALPKKLMSAVQSDDLDAAGNFCALFKLDDFRDKQGGTPLHYARSRAMVENLIQAGTNVDAEDQRKWTPLHHACSRSKGGQDVVAALLKAGASIEAQTFEGYTALHIAAYYGNVDVACELLNKKADVNAVNRIGYTPLHEAAQGGHAAVIHLLLMTRAKMIFAKGGLHHTGGKPIDVAMEFNHHEVVKILDATETLFAHQN</sequence>
<dbReference type="Pfam" id="PF00023">
    <property type="entry name" value="Ank"/>
    <property type="match status" value="1"/>
</dbReference>
<dbReference type="PROSITE" id="PS00134">
    <property type="entry name" value="TRYPSIN_HIS"/>
    <property type="match status" value="1"/>
</dbReference>
<dbReference type="SUPFAM" id="SSF48403">
    <property type="entry name" value="Ankyrin repeat"/>
    <property type="match status" value="1"/>
</dbReference>
<dbReference type="GO" id="GO:0004252">
    <property type="term" value="F:serine-type endopeptidase activity"/>
    <property type="evidence" value="ECO:0007669"/>
    <property type="project" value="InterPro"/>
</dbReference>
<dbReference type="PRINTS" id="PR00722">
    <property type="entry name" value="CHYMOTRYPSIN"/>
</dbReference>
<keyword evidence="6" id="KW-1185">Reference proteome</keyword>
<evidence type="ECO:0000256" key="3">
    <source>
        <dbReference type="PROSITE-ProRule" id="PRU00023"/>
    </source>
</evidence>
<keyword evidence="3" id="KW-0040">ANK repeat</keyword>
<dbReference type="SUPFAM" id="SSF50494">
    <property type="entry name" value="Trypsin-like serine proteases"/>
    <property type="match status" value="1"/>
</dbReference>
<dbReference type="PROSITE" id="PS50088">
    <property type="entry name" value="ANK_REPEAT"/>
    <property type="match status" value="3"/>
</dbReference>
<evidence type="ECO:0000256" key="2">
    <source>
        <dbReference type="ARBA" id="ARBA00023157"/>
    </source>
</evidence>
<feature type="domain" description="Peptidase S1" evidence="4">
    <location>
        <begin position="1"/>
        <end position="244"/>
    </location>
</feature>
<dbReference type="Proteomes" id="UP000708148">
    <property type="component" value="Unassembled WGS sequence"/>
</dbReference>
<dbReference type="PROSITE" id="PS50297">
    <property type="entry name" value="ANK_REP_REGION"/>
    <property type="match status" value="2"/>
</dbReference>
<dbReference type="InterPro" id="IPR036770">
    <property type="entry name" value="Ankyrin_rpt-contain_sf"/>
</dbReference>
<feature type="repeat" description="ANK" evidence="3">
    <location>
        <begin position="574"/>
        <end position="606"/>
    </location>
</feature>
<dbReference type="Gene3D" id="1.25.40.20">
    <property type="entry name" value="Ankyrin repeat-containing domain"/>
    <property type="match status" value="2"/>
</dbReference>
<dbReference type="GO" id="GO:0006508">
    <property type="term" value="P:proteolysis"/>
    <property type="evidence" value="ECO:0007669"/>
    <property type="project" value="InterPro"/>
</dbReference>
<dbReference type="InterPro" id="IPR050430">
    <property type="entry name" value="Peptidase_S1"/>
</dbReference>
<evidence type="ECO:0000313" key="6">
    <source>
        <dbReference type="Proteomes" id="UP000708148"/>
    </source>
</evidence>
<dbReference type="InterPro" id="IPR001314">
    <property type="entry name" value="Peptidase_S1A"/>
</dbReference>
<accession>A0A8S1IRB0</accession>
<dbReference type="Pfam" id="PF00089">
    <property type="entry name" value="Trypsin"/>
    <property type="match status" value="1"/>
</dbReference>
<dbReference type="PROSITE" id="PS50240">
    <property type="entry name" value="TRYPSIN_DOM"/>
    <property type="match status" value="1"/>
</dbReference>
<keyword evidence="2" id="KW-1015">Disulfide bond</keyword>
<dbReference type="PANTHER" id="PTHR24276">
    <property type="entry name" value="POLYSERASE-RELATED"/>
    <property type="match status" value="1"/>
</dbReference>
<dbReference type="AlphaFoldDB" id="A0A8S1IRB0"/>
<dbReference type="OrthoDB" id="2423195at2759"/>
<evidence type="ECO:0000313" key="5">
    <source>
        <dbReference type="EMBL" id="CAD7696397.1"/>
    </source>
</evidence>
<dbReference type="InterPro" id="IPR043504">
    <property type="entry name" value="Peptidase_S1_PA_chymotrypsin"/>
</dbReference>
<dbReference type="CDD" id="cd00190">
    <property type="entry name" value="Tryp_SPc"/>
    <property type="match status" value="1"/>
</dbReference>
<gene>
    <name evidence="5" type="ORF">OSTQU699_LOCUS1758</name>
</gene>
<organism evidence="5 6">
    <name type="scientific">Ostreobium quekettii</name>
    <dbReference type="NCBI Taxonomy" id="121088"/>
    <lineage>
        <taxon>Eukaryota</taxon>
        <taxon>Viridiplantae</taxon>
        <taxon>Chlorophyta</taxon>
        <taxon>core chlorophytes</taxon>
        <taxon>Ulvophyceae</taxon>
        <taxon>TCBD clade</taxon>
        <taxon>Bryopsidales</taxon>
        <taxon>Ostreobineae</taxon>
        <taxon>Ostreobiaceae</taxon>
        <taxon>Ostreobium</taxon>
    </lineage>
</organism>
<evidence type="ECO:0000256" key="1">
    <source>
        <dbReference type="ARBA" id="ARBA00007664"/>
    </source>
</evidence>
<dbReference type="PANTHER" id="PTHR24276:SF98">
    <property type="entry name" value="FI18310P1-RELATED"/>
    <property type="match status" value="1"/>
</dbReference>
<comment type="caution">
    <text evidence="5">The sequence shown here is derived from an EMBL/GenBank/DDBJ whole genome shotgun (WGS) entry which is preliminary data.</text>
</comment>
<comment type="similarity">
    <text evidence="1">Belongs to the peptidase S1 family.</text>
</comment>
<feature type="repeat" description="ANK" evidence="3">
    <location>
        <begin position="539"/>
        <end position="573"/>
    </location>
</feature>
<dbReference type="SMART" id="SM00020">
    <property type="entry name" value="Tryp_SPc"/>
    <property type="match status" value="1"/>
</dbReference>
<dbReference type="EMBL" id="CAJHUC010000473">
    <property type="protein sequence ID" value="CAD7696397.1"/>
    <property type="molecule type" value="Genomic_DNA"/>
</dbReference>
<dbReference type="InterPro" id="IPR018114">
    <property type="entry name" value="TRYPSIN_HIS"/>
</dbReference>
<dbReference type="InterPro" id="IPR001254">
    <property type="entry name" value="Trypsin_dom"/>
</dbReference>
<feature type="repeat" description="ANK" evidence="3">
    <location>
        <begin position="607"/>
        <end position="628"/>
    </location>
</feature>
<dbReference type="InterPro" id="IPR002110">
    <property type="entry name" value="Ankyrin_rpt"/>
</dbReference>
<proteinExistence type="inferred from homology"/>
<evidence type="ECO:0000259" key="4">
    <source>
        <dbReference type="PROSITE" id="PS50240"/>
    </source>
</evidence>
<protein>
    <recommendedName>
        <fullName evidence="4">Peptidase S1 domain-containing protein</fullName>
    </recommendedName>
</protein>
<name>A0A8S1IRB0_9CHLO</name>
<reference evidence="5" key="1">
    <citation type="submission" date="2020-12" db="EMBL/GenBank/DDBJ databases">
        <authorList>
            <person name="Iha C."/>
        </authorList>
    </citation>
    <scope>NUCLEOTIDE SEQUENCE</scope>
</reference>
<dbReference type="Pfam" id="PF12796">
    <property type="entry name" value="Ank_2"/>
    <property type="match status" value="1"/>
</dbReference>
<dbReference type="Gene3D" id="2.40.10.10">
    <property type="entry name" value="Trypsin-like serine proteases"/>
    <property type="match status" value="2"/>
</dbReference>